<dbReference type="InterPro" id="IPR050884">
    <property type="entry name" value="CNP_phosphodiesterase-III"/>
</dbReference>
<dbReference type="OrthoDB" id="651281at2"/>
<protein>
    <submittedName>
        <fullName evidence="6">Calcineurin-like phosphoesterase</fullName>
    </submittedName>
</protein>
<dbReference type="Proteomes" id="UP000255000">
    <property type="component" value="Unassembled WGS sequence"/>
</dbReference>
<keyword evidence="3" id="KW-0408">Iron</keyword>
<evidence type="ECO:0000313" key="6">
    <source>
        <dbReference type="EMBL" id="SUB02063.1"/>
    </source>
</evidence>
<evidence type="ECO:0000313" key="7">
    <source>
        <dbReference type="Proteomes" id="UP000255000"/>
    </source>
</evidence>
<reference evidence="6 7" key="1">
    <citation type="submission" date="2018-06" db="EMBL/GenBank/DDBJ databases">
        <authorList>
            <consortium name="Pathogen Informatics"/>
            <person name="Doyle S."/>
        </authorList>
    </citation>
    <scope>NUCLEOTIDE SEQUENCE [LARGE SCALE GENOMIC DNA]</scope>
    <source>
        <strain evidence="6 7">NCTC13350</strain>
    </source>
</reference>
<dbReference type="PANTHER" id="PTHR42988">
    <property type="entry name" value="PHOSPHOHYDROLASE"/>
    <property type="match status" value="1"/>
</dbReference>
<dbReference type="PANTHER" id="PTHR42988:SF2">
    <property type="entry name" value="CYCLIC NUCLEOTIDE PHOSPHODIESTERASE CBUA0032-RELATED"/>
    <property type="match status" value="1"/>
</dbReference>
<evidence type="ECO:0000256" key="2">
    <source>
        <dbReference type="ARBA" id="ARBA00022801"/>
    </source>
</evidence>
<organism evidence="6 7">
    <name type="scientific">Pannonibacter phragmitetus</name>
    <dbReference type="NCBI Taxonomy" id="121719"/>
    <lineage>
        <taxon>Bacteria</taxon>
        <taxon>Pseudomonadati</taxon>
        <taxon>Pseudomonadota</taxon>
        <taxon>Alphaproteobacteria</taxon>
        <taxon>Hyphomicrobiales</taxon>
        <taxon>Stappiaceae</taxon>
        <taxon>Pannonibacter</taxon>
    </lineage>
</organism>
<dbReference type="Pfam" id="PF00149">
    <property type="entry name" value="Metallophos"/>
    <property type="match status" value="1"/>
</dbReference>
<evidence type="ECO:0000256" key="1">
    <source>
        <dbReference type="ARBA" id="ARBA00022723"/>
    </source>
</evidence>
<feature type="domain" description="Calcineurin-like phosphoesterase" evidence="5">
    <location>
        <begin position="2"/>
        <end position="232"/>
    </location>
</feature>
<dbReference type="SUPFAM" id="SSF56300">
    <property type="entry name" value="Metallo-dependent phosphatases"/>
    <property type="match status" value="1"/>
</dbReference>
<dbReference type="RefSeq" id="WP_019963905.1">
    <property type="nucleotide sequence ID" value="NZ_UGSK01000001.1"/>
</dbReference>
<dbReference type="InterPro" id="IPR004843">
    <property type="entry name" value="Calcineurin-like_PHP"/>
</dbReference>
<keyword evidence="2" id="KW-0378">Hydrolase</keyword>
<evidence type="ECO:0000259" key="5">
    <source>
        <dbReference type="Pfam" id="PF00149"/>
    </source>
</evidence>
<dbReference type="EMBL" id="UGSK01000001">
    <property type="protein sequence ID" value="SUB02063.1"/>
    <property type="molecule type" value="Genomic_DNA"/>
</dbReference>
<name>A0A378ZYN0_9HYPH</name>
<gene>
    <name evidence="6" type="ORF">NCTC13350_03012</name>
</gene>
<dbReference type="GO" id="GO:0016787">
    <property type="term" value="F:hydrolase activity"/>
    <property type="evidence" value="ECO:0007669"/>
    <property type="project" value="UniProtKB-KW"/>
</dbReference>
<evidence type="ECO:0000256" key="4">
    <source>
        <dbReference type="ARBA" id="ARBA00025742"/>
    </source>
</evidence>
<evidence type="ECO:0000256" key="3">
    <source>
        <dbReference type="ARBA" id="ARBA00023004"/>
    </source>
</evidence>
<proteinExistence type="inferred from homology"/>
<dbReference type="InterPro" id="IPR029052">
    <property type="entry name" value="Metallo-depent_PP-like"/>
</dbReference>
<dbReference type="GO" id="GO:0046872">
    <property type="term" value="F:metal ion binding"/>
    <property type="evidence" value="ECO:0007669"/>
    <property type="project" value="UniProtKB-KW"/>
</dbReference>
<comment type="similarity">
    <text evidence="4">Belongs to the cyclic nucleotide phosphodiesterase class-III family.</text>
</comment>
<dbReference type="AlphaFoldDB" id="A0A378ZYN0"/>
<sequence>MFRLAHLSDPHLGPLPEPELLQLLSKRILGYVNWRRNRKKAMGGDYLAALIEDMLAGAPDHIALTGDLVNIALPLEIEAAKVWLDAVAPPDLMSLVPGNHDAYVPGALKAAFKAWRPYMTGDHPAEPDDRNSIKAHFPYLRRRGQLALIGVSTARASAPGLATGRIGVPQSRRLQEMLEETGKEGLFRVVMIHHPPFKGATRWHKRLEDASRLRAAVKRSGAELVLHGHTHIDSLTSIDGLNGPVPVIGVPSASHAPGGRHPGARYNLFSIARSEEGWRCTMQERGFLRAGEGISTVAEREIAIPAGR</sequence>
<accession>A0A378ZYN0</accession>
<keyword evidence="1" id="KW-0479">Metal-binding</keyword>
<dbReference type="Gene3D" id="3.60.21.10">
    <property type="match status" value="1"/>
</dbReference>